<dbReference type="OrthoDB" id="3777289at2"/>
<feature type="region of interest" description="Disordered" evidence="6">
    <location>
        <begin position="1"/>
        <end position="20"/>
    </location>
</feature>
<dbReference type="Gene3D" id="1.10.357.10">
    <property type="entry name" value="Tetracycline Repressor, domain 2"/>
    <property type="match status" value="1"/>
</dbReference>
<proteinExistence type="predicted"/>
<dbReference type="GO" id="GO:0003700">
    <property type="term" value="F:DNA-binding transcription factor activity"/>
    <property type="evidence" value="ECO:0007669"/>
    <property type="project" value="TreeGrafter"/>
</dbReference>
<evidence type="ECO:0000256" key="1">
    <source>
        <dbReference type="ARBA" id="ARBA00022491"/>
    </source>
</evidence>
<dbReference type="Proteomes" id="UP000276542">
    <property type="component" value="Unassembled WGS sequence"/>
</dbReference>
<dbReference type="PANTHER" id="PTHR30055:SF200">
    <property type="entry name" value="HTH-TYPE TRANSCRIPTIONAL REPRESSOR BDCR"/>
    <property type="match status" value="1"/>
</dbReference>
<protein>
    <submittedName>
        <fullName evidence="8">TetR family transcriptional regulator</fullName>
    </submittedName>
</protein>
<evidence type="ECO:0000259" key="7">
    <source>
        <dbReference type="PROSITE" id="PS50977"/>
    </source>
</evidence>
<evidence type="ECO:0000256" key="6">
    <source>
        <dbReference type="SAM" id="MobiDB-lite"/>
    </source>
</evidence>
<evidence type="ECO:0000313" key="9">
    <source>
        <dbReference type="Proteomes" id="UP000276542"/>
    </source>
</evidence>
<keyword evidence="9" id="KW-1185">Reference proteome</keyword>
<evidence type="ECO:0000256" key="2">
    <source>
        <dbReference type="ARBA" id="ARBA00023015"/>
    </source>
</evidence>
<organism evidence="8 9">
    <name type="scientific">Nocardioides cavernaquae</name>
    <dbReference type="NCBI Taxonomy" id="2321396"/>
    <lineage>
        <taxon>Bacteria</taxon>
        <taxon>Bacillati</taxon>
        <taxon>Actinomycetota</taxon>
        <taxon>Actinomycetes</taxon>
        <taxon>Propionibacteriales</taxon>
        <taxon>Nocardioidaceae</taxon>
        <taxon>Nocardioides</taxon>
    </lineage>
</organism>
<sequence length="202" mass="22931">MSSDLTKAPADGAAAPRRHRRLDRPRERVLEEAWQLLVEKGLADLTLAELGRRVDTSAGHLLYYFGSKDEILLEVLRWSEDQLWERWAESLTEEMSFEARFDLFCTQFLPTGLGDPRWLVWIELWPRVLRSEPLRNSYDALDQVWRVALAELLAAEGIPESSNLARRICALLDGLSVAVVLGEPDMTAADAVQHARALLPVR</sequence>
<feature type="DNA-binding region" description="H-T-H motif" evidence="5">
    <location>
        <begin position="46"/>
        <end position="65"/>
    </location>
</feature>
<keyword evidence="3 5" id="KW-0238">DNA-binding</keyword>
<name>A0A3A5HCM2_9ACTN</name>
<dbReference type="InterPro" id="IPR001647">
    <property type="entry name" value="HTH_TetR"/>
</dbReference>
<comment type="caution">
    <text evidence="8">The sequence shown here is derived from an EMBL/GenBank/DDBJ whole genome shotgun (WGS) entry which is preliminary data.</text>
</comment>
<accession>A0A3A5HCM2</accession>
<evidence type="ECO:0000256" key="5">
    <source>
        <dbReference type="PROSITE-ProRule" id="PRU00335"/>
    </source>
</evidence>
<dbReference type="EMBL" id="QYRP01000002">
    <property type="protein sequence ID" value="RJS45790.1"/>
    <property type="molecule type" value="Genomic_DNA"/>
</dbReference>
<feature type="domain" description="HTH tetR-type" evidence="7">
    <location>
        <begin position="23"/>
        <end position="83"/>
    </location>
</feature>
<dbReference type="Pfam" id="PF00440">
    <property type="entry name" value="TetR_N"/>
    <property type="match status" value="1"/>
</dbReference>
<reference evidence="9" key="1">
    <citation type="submission" date="2018-09" db="EMBL/GenBank/DDBJ databases">
        <authorList>
            <person name="Zhu H."/>
        </authorList>
    </citation>
    <scope>NUCLEOTIDE SEQUENCE [LARGE SCALE GENOMIC DNA]</scope>
    <source>
        <strain evidence="9">K1W22B-1</strain>
    </source>
</reference>
<dbReference type="PANTHER" id="PTHR30055">
    <property type="entry name" value="HTH-TYPE TRANSCRIPTIONAL REGULATOR RUTR"/>
    <property type="match status" value="1"/>
</dbReference>
<evidence type="ECO:0000256" key="3">
    <source>
        <dbReference type="ARBA" id="ARBA00023125"/>
    </source>
</evidence>
<keyword evidence="2" id="KW-0805">Transcription regulation</keyword>
<dbReference type="SUPFAM" id="SSF46689">
    <property type="entry name" value="Homeodomain-like"/>
    <property type="match status" value="1"/>
</dbReference>
<dbReference type="InterPro" id="IPR039538">
    <property type="entry name" value="BetI_C"/>
</dbReference>
<dbReference type="PROSITE" id="PS50977">
    <property type="entry name" value="HTH_TETR_2"/>
    <property type="match status" value="1"/>
</dbReference>
<dbReference type="InterPro" id="IPR009057">
    <property type="entry name" value="Homeodomain-like_sf"/>
</dbReference>
<dbReference type="SUPFAM" id="SSF48498">
    <property type="entry name" value="Tetracyclin repressor-like, C-terminal domain"/>
    <property type="match status" value="1"/>
</dbReference>
<keyword evidence="4" id="KW-0804">Transcription</keyword>
<dbReference type="InterPro" id="IPR050109">
    <property type="entry name" value="HTH-type_TetR-like_transc_reg"/>
</dbReference>
<dbReference type="InterPro" id="IPR036271">
    <property type="entry name" value="Tet_transcr_reg_TetR-rel_C_sf"/>
</dbReference>
<gene>
    <name evidence="8" type="ORF">D4739_05815</name>
</gene>
<keyword evidence="1" id="KW-0678">Repressor</keyword>
<dbReference type="Pfam" id="PF13977">
    <property type="entry name" value="TetR_C_6"/>
    <property type="match status" value="1"/>
</dbReference>
<dbReference type="AlphaFoldDB" id="A0A3A5HCM2"/>
<evidence type="ECO:0000313" key="8">
    <source>
        <dbReference type="EMBL" id="RJS45790.1"/>
    </source>
</evidence>
<evidence type="ECO:0000256" key="4">
    <source>
        <dbReference type="ARBA" id="ARBA00023163"/>
    </source>
</evidence>
<dbReference type="GO" id="GO:0000976">
    <property type="term" value="F:transcription cis-regulatory region binding"/>
    <property type="evidence" value="ECO:0007669"/>
    <property type="project" value="TreeGrafter"/>
</dbReference>